<dbReference type="PANTHER" id="PTHR20958">
    <property type="entry name" value="GLYCINE N-ACYLTRANSFERASE-LIKE PROTEIN"/>
    <property type="match status" value="1"/>
</dbReference>
<evidence type="ECO:0000313" key="1">
    <source>
        <dbReference type="EMBL" id="UNI18020.1"/>
    </source>
</evidence>
<accession>A0A9Q8V999</accession>
<gene>
    <name evidence="1" type="ORF">JDV02_004321</name>
</gene>
<dbReference type="InterPro" id="IPR016181">
    <property type="entry name" value="Acyl_CoA_acyltransferase"/>
</dbReference>
<reference evidence="1" key="1">
    <citation type="submission" date="2021-11" db="EMBL/GenBank/DDBJ databases">
        <title>Purpureocillium_takamizusanense_genome.</title>
        <authorList>
            <person name="Nguyen N.-H."/>
        </authorList>
    </citation>
    <scope>NUCLEOTIDE SEQUENCE</scope>
    <source>
        <strain evidence="1">PT3</strain>
    </source>
</reference>
<evidence type="ECO:0000313" key="2">
    <source>
        <dbReference type="Proteomes" id="UP000829364"/>
    </source>
</evidence>
<dbReference type="EMBL" id="CP086356">
    <property type="protein sequence ID" value="UNI18020.1"/>
    <property type="molecule type" value="Genomic_DNA"/>
</dbReference>
<organism evidence="1 2">
    <name type="scientific">Purpureocillium takamizusanense</name>
    <dbReference type="NCBI Taxonomy" id="2060973"/>
    <lineage>
        <taxon>Eukaryota</taxon>
        <taxon>Fungi</taxon>
        <taxon>Dikarya</taxon>
        <taxon>Ascomycota</taxon>
        <taxon>Pezizomycotina</taxon>
        <taxon>Sordariomycetes</taxon>
        <taxon>Hypocreomycetidae</taxon>
        <taxon>Hypocreales</taxon>
        <taxon>Ophiocordycipitaceae</taxon>
        <taxon>Purpureocillium</taxon>
    </lineage>
</organism>
<evidence type="ECO:0008006" key="3">
    <source>
        <dbReference type="Google" id="ProtNLM"/>
    </source>
</evidence>
<dbReference type="SUPFAM" id="SSF55729">
    <property type="entry name" value="Acyl-CoA N-acyltransferases (Nat)"/>
    <property type="match status" value="1"/>
</dbReference>
<protein>
    <recommendedName>
        <fullName evidence="3">FR47-like domain-containing protein</fullName>
    </recommendedName>
</protein>
<sequence>MGQVIVRRPGTMRAQKQVFATAPQGLIELLTAHLPTSLTILRRLQFAARSKPSPTGRVLFVADQNLTFDKAAPSFPSKFTVMYSDFSVSTETQMFLYSTLEDKPPMTYTAEDRAVYEEQFLAIVDELIRLRNEFDPEGTCPTAMLLGSVHADVCSILEKTGRVFPRPTGLYDKWLFRVEDLPRAESPLPQGMHWGHASYSDCEIVVSRTDIPRTAATLSKLQSSLIKLDDGTPIAWAFLGVDGSLQSVHCEAGHRRMGLAKRVAGRLLRENAEELAPDGWSCADVSADNVASRAMCKSLNGNIKPRWVVSWVLLELAETMC</sequence>
<dbReference type="Gene3D" id="3.40.630.30">
    <property type="match status" value="1"/>
</dbReference>
<dbReference type="AlphaFoldDB" id="A0A9Q8V999"/>
<dbReference type="Proteomes" id="UP000829364">
    <property type="component" value="Chromosome 3"/>
</dbReference>
<dbReference type="KEGG" id="ptkz:JDV02_004321"/>
<dbReference type="InterPro" id="IPR053225">
    <property type="entry name" value="Acyl-CoA_N-acyltransferase"/>
</dbReference>
<dbReference type="GeneID" id="72066276"/>
<dbReference type="PANTHER" id="PTHR20958:SF6">
    <property type="entry name" value="GLYCINE N-ACYLTRANSFERASE-LIKE PROTEIN"/>
    <property type="match status" value="1"/>
</dbReference>
<dbReference type="OrthoDB" id="61870at2759"/>
<dbReference type="RefSeq" id="XP_047841501.1">
    <property type="nucleotide sequence ID" value="XM_047985524.1"/>
</dbReference>
<keyword evidence="2" id="KW-1185">Reference proteome</keyword>
<name>A0A9Q8V999_9HYPO</name>
<proteinExistence type="predicted"/>